<dbReference type="GO" id="GO:0032299">
    <property type="term" value="C:ribonuclease H2 complex"/>
    <property type="evidence" value="ECO:0007669"/>
    <property type="project" value="InterPro"/>
</dbReference>
<feature type="domain" description="Ribonuclease H2 subunit B wHTH" evidence="1">
    <location>
        <begin position="119"/>
        <end position="267"/>
    </location>
</feature>
<dbReference type="EMBL" id="KV784375">
    <property type="protein sequence ID" value="OEU09492.1"/>
    <property type="molecule type" value="Genomic_DNA"/>
</dbReference>
<evidence type="ECO:0000313" key="3">
    <source>
        <dbReference type="Proteomes" id="UP000095751"/>
    </source>
</evidence>
<dbReference type="PANTHER" id="PTHR13383:SF11">
    <property type="entry name" value="RIBONUCLEASE H2 SUBUNIT B"/>
    <property type="match status" value="1"/>
</dbReference>
<dbReference type="InterPro" id="IPR040456">
    <property type="entry name" value="RNase_H2_suB"/>
</dbReference>
<evidence type="ECO:0000313" key="2">
    <source>
        <dbReference type="EMBL" id="OEU09492.1"/>
    </source>
</evidence>
<dbReference type="Gene3D" id="1.10.20.120">
    <property type="match status" value="1"/>
</dbReference>
<dbReference type="GO" id="GO:0005654">
    <property type="term" value="C:nucleoplasm"/>
    <property type="evidence" value="ECO:0007669"/>
    <property type="project" value="TreeGrafter"/>
</dbReference>
<dbReference type="Proteomes" id="UP000095751">
    <property type="component" value="Unassembled WGS sequence"/>
</dbReference>
<dbReference type="AlphaFoldDB" id="A0A1E7EUB7"/>
<dbReference type="PANTHER" id="PTHR13383">
    <property type="entry name" value="RIBONUCLEASE H2 SUBUNIT B"/>
    <property type="match status" value="1"/>
</dbReference>
<dbReference type="KEGG" id="fcy:FRACYDRAFT_248345"/>
<reference evidence="2 3" key="1">
    <citation type="submission" date="2016-09" db="EMBL/GenBank/DDBJ databases">
        <title>Extensive genetic diversity and differential bi-allelic expression allows diatom success in the polar Southern Ocean.</title>
        <authorList>
            <consortium name="DOE Joint Genome Institute"/>
            <person name="Mock T."/>
            <person name="Otillar R.P."/>
            <person name="Strauss J."/>
            <person name="Dupont C."/>
            <person name="Frickenhaus S."/>
            <person name="Maumus F."/>
            <person name="Mcmullan M."/>
            <person name="Sanges R."/>
            <person name="Schmutz J."/>
            <person name="Toseland A."/>
            <person name="Valas R."/>
            <person name="Veluchamy A."/>
            <person name="Ward B.J."/>
            <person name="Allen A."/>
            <person name="Barry K."/>
            <person name="Falciatore A."/>
            <person name="Ferrante M."/>
            <person name="Fortunato A.E."/>
            <person name="Gloeckner G."/>
            <person name="Gruber A."/>
            <person name="Hipkin R."/>
            <person name="Janech M."/>
            <person name="Kroth P."/>
            <person name="Leese F."/>
            <person name="Lindquist E."/>
            <person name="Lyon B.R."/>
            <person name="Martin J."/>
            <person name="Mayer C."/>
            <person name="Parker M."/>
            <person name="Quesneville H."/>
            <person name="Raymond J."/>
            <person name="Uhlig C."/>
            <person name="Valentin K.U."/>
            <person name="Worden A.Z."/>
            <person name="Armbrust E.V."/>
            <person name="Bowler C."/>
            <person name="Green B."/>
            <person name="Moulton V."/>
            <person name="Van Oosterhout C."/>
            <person name="Grigoriev I."/>
        </authorList>
    </citation>
    <scope>NUCLEOTIDE SEQUENCE [LARGE SCALE GENOMIC DNA]</scope>
    <source>
        <strain evidence="2 3">CCMP1102</strain>
    </source>
</reference>
<dbReference type="GO" id="GO:0006401">
    <property type="term" value="P:RNA catabolic process"/>
    <property type="evidence" value="ECO:0007669"/>
    <property type="project" value="TreeGrafter"/>
</dbReference>
<proteinExistence type="predicted"/>
<keyword evidence="3" id="KW-1185">Reference proteome</keyword>
<dbReference type="InterPro" id="IPR019024">
    <property type="entry name" value="RNase_H2_suB_wHTH"/>
</dbReference>
<sequence>MSDASKNNKKWIVAMMLDVPGIDCNTSIGKIVKLRDPNTNENRDYGLMAATIGGNNNNNNQDKQCNKIVEFQSLPADFSSFIVGRHIVKDGNIYVVNRIDPLFFYLSTQSVDDGQQESWQPFDQNLENSKLPREVCEAIPEKQMAHICSTFSNDDVCYLKFNVEKTLKWLQKKQERLFESLIIQDQRNRKAKGIKYASFNNNKTGVTGGSMSANFNLPPQASRLVAVTSSSEDKNSSAAELSNNTKAIKTESIQIMCNYLNQDWSKKFIEYLGCTMEVISTTNPTNKAAGVSNNVVSNAVIQQNIDDDISSKKIAEAKKKTIAETRTMGNKRLAKVSTKGMKSMSSFFGAAVKTKKAKH</sequence>
<organism evidence="2 3">
    <name type="scientific">Fragilariopsis cylindrus CCMP1102</name>
    <dbReference type="NCBI Taxonomy" id="635003"/>
    <lineage>
        <taxon>Eukaryota</taxon>
        <taxon>Sar</taxon>
        <taxon>Stramenopiles</taxon>
        <taxon>Ochrophyta</taxon>
        <taxon>Bacillariophyta</taxon>
        <taxon>Bacillariophyceae</taxon>
        <taxon>Bacillariophycidae</taxon>
        <taxon>Bacillariales</taxon>
        <taxon>Bacillariaceae</taxon>
        <taxon>Fragilariopsis</taxon>
    </lineage>
</organism>
<dbReference type="Pfam" id="PF09468">
    <property type="entry name" value="RNase_H2-Ydr279"/>
    <property type="match status" value="1"/>
</dbReference>
<protein>
    <recommendedName>
        <fullName evidence="1">Ribonuclease H2 subunit B wHTH domain-containing protein</fullName>
    </recommendedName>
</protein>
<gene>
    <name evidence="2" type="ORF">FRACYDRAFT_248345</name>
</gene>
<evidence type="ECO:0000259" key="1">
    <source>
        <dbReference type="Pfam" id="PF09468"/>
    </source>
</evidence>
<accession>A0A1E7EUB7</accession>
<dbReference type="InParanoid" id="A0A1E7EUB7"/>
<dbReference type="OrthoDB" id="29098at2759"/>
<name>A0A1E7EUB7_9STRA</name>